<keyword evidence="3" id="KW-1185">Reference proteome</keyword>
<accession>A0A2T5AXG2</accession>
<protein>
    <submittedName>
        <fullName evidence="2">Uncharacterized protein</fullName>
    </submittedName>
</protein>
<dbReference type="Proteomes" id="UP000241247">
    <property type="component" value="Unassembled WGS sequence"/>
</dbReference>
<name>A0A2T5AXG2_MYCDI</name>
<evidence type="ECO:0000313" key="3">
    <source>
        <dbReference type="Proteomes" id="UP000241247"/>
    </source>
</evidence>
<feature type="compositionally biased region" description="Polar residues" evidence="1">
    <location>
        <begin position="42"/>
        <end position="51"/>
    </location>
</feature>
<dbReference type="AlphaFoldDB" id="A0A2T5AXG2"/>
<organism evidence="2 3">
    <name type="scientific">Mycoplana dimorpha</name>
    <dbReference type="NCBI Taxonomy" id="28320"/>
    <lineage>
        <taxon>Bacteria</taxon>
        <taxon>Pseudomonadati</taxon>
        <taxon>Pseudomonadota</taxon>
        <taxon>Alphaproteobacteria</taxon>
        <taxon>Hyphomicrobiales</taxon>
        <taxon>Rhizobiaceae</taxon>
        <taxon>Mycoplana</taxon>
    </lineage>
</organism>
<evidence type="ECO:0000256" key="1">
    <source>
        <dbReference type="SAM" id="MobiDB-lite"/>
    </source>
</evidence>
<evidence type="ECO:0000313" key="2">
    <source>
        <dbReference type="EMBL" id="PTM91408.1"/>
    </source>
</evidence>
<dbReference type="RefSeq" id="WP_170115947.1">
    <property type="nucleotide sequence ID" value="NZ_JBHEEX010000012.1"/>
</dbReference>
<dbReference type="EMBL" id="PZZZ01000009">
    <property type="protein sequence ID" value="PTM91408.1"/>
    <property type="molecule type" value="Genomic_DNA"/>
</dbReference>
<proteinExistence type="predicted"/>
<reference evidence="2 3" key="1">
    <citation type="submission" date="2018-04" db="EMBL/GenBank/DDBJ databases">
        <title>Genomic Encyclopedia of Type Strains, Phase IV (KMG-IV): sequencing the most valuable type-strain genomes for metagenomic binning, comparative biology and taxonomic classification.</title>
        <authorList>
            <person name="Goeker M."/>
        </authorList>
    </citation>
    <scope>NUCLEOTIDE SEQUENCE [LARGE SCALE GENOMIC DNA]</scope>
    <source>
        <strain evidence="2 3">DSM 7138</strain>
    </source>
</reference>
<gene>
    <name evidence="2" type="ORF">C7449_10912</name>
</gene>
<comment type="caution">
    <text evidence="2">The sequence shown here is derived from an EMBL/GenBank/DDBJ whole genome shotgun (WGS) entry which is preliminary data.</text>
</comment>
<sequence>MSARSMFFVLTFMVASVLGILVVQHVAGAGTDRQPRPGELLSTPSQMAADL</sequence>
<feature type="region of interest" description="Disordered" evidence="1">
    <location>
        <begin position="30"/>
        <end position="51"/>
    </location>
</feature>